<dbReference type="InterPro" id="IPR001690">
    <property type="entry name" value="Autoind_synthase"/>
</dbReference>
<evidence type="ECO:0000256" key="2">
    <source>
        <dbReference type="ARBA" id="ARBA00022679"/>
    </source>
</evidence>
<evidence type="ECO:0000313" key="8">
    <source>
        <dbReference type="Proteomes" id="UP000199470"/>
    </source>
</evidence>
<keyword evidence="2 6" id="KW-0808">Transferase</keyword>
<comment type="catalytic activity">
    <reaction evidence="6">
        <text>a fatty acyl-[ACP] + S-adenosyl-L-methionine = an N-acyl-L-homoserine lactone + S-methyl-5'-thioadenosine + holo-[ACP] + H(+)</text>
        <dbReference type="Rhea" id="RHEA:10096"/>
        <dbReference type="Rhea" id="RHEA-COMP:9685"/>
        <dbReference type="Rhea" id="RHEA-COMP:14125"/>
        <dbReference type="ChEBI" id="CHEBI:15378"/>
        <dbReference type="ChEBI" id="CHEBI:17509"/>
        <dbReference type="ChEBI" id="CHEBI:55474"/>
        <dbReference type="ChEBI" id="CHEBI:59789"/>
        <dbReference type="ChEBI" id="CHEBI:64479"/>
        <dbReference type="ChEBI" id="CHEBI:138651"/>
        <dbReference type="EC" id="2.3.1.184"/>
    </reaction>
</comment>
<proteinExistence type="inferred from homology"/>
<evidence type="ECO:0000313" key="7">
    <source>
        <dbReference type="EMBL" id="SFL45474.1"/>
    </source>
</evidence>
<dbReference type="PROSITE" id="PS51187">
    <property type="entry name" value="AUTOINDUCER_SYNTH_2"/>
    <property type="match status" value="1"/>
</dbReference>
<dbReference type="Pfam" id="PF00765">
    <property type="entry name" value="Autoind_synth"/>
    <property type="match status" value="1"/>
</dbReference>
<evidence type="ECO:0000256" key="4">
    <source>
        <dbReference type="ARBA" id="ARBA00022929"/>
    </source>
</evidence>
<organism evidence="7 8">
    <name type="scientific">Rugamonas rubra</name>
    <dbReference type="NCBI Taxonomy" id="758825"/>
    <lineage>
        <taxon>Bacteria</taxon>
        <taxon>Pseudomonadati</taxon>
        <taxon>Pseudomonadota</taxon>
        <taxon>Betaproteobacteria</taxon>
        <taxon>Burkholderiales</taxon>
        <taxon>Oxalobacteraceae</taxon>
        <taxon>Telluria group</taxon>
        <taxon>Rugamonas</taxon>
    </lineage>
</organism>
<evidence type="ECO:0000256" key="1">
    <source>
        <dbReference type="ARBA" id="ARBA00022654"/>
    </source>
</evidence>
<dbReference type="EC" id="2.3.1.184" evidence="6"/>
<dbReference type="PANTHER" id="PTHR39322:SF1">
    <property type="entry name" value="ISOVALERYL-HOMOSERINE LACTONE SYNTHASE"/>
    <property type="match status" value="1"/>
</dbReference>
<dbReference type="InterPro" id="IPR016181">
    <property type="entry name" value="Acyl_CoA_acyltransferase"/>
</dbReference>
<reference evidence="7 8" key="1">
    <citation type="submission" date="2016-10" db="EMBL/GenBank/DDBJ databases">
        <authorList>
            <person name="de Groot N.N."/>
        </authorList>
    </citation>
    <scope>NUCLEOTIDE SEQUENCE [LARGE SCALE GENOMIC DNA]</scope>
    <source>
        <strain evidence="7 8">ATCC 43154</strain>
    </source>
</reference>
<evidence type="ECO:0000256" key="5">
    <source>
        <dbReference type="PROSITE-ProRule" id="PRU00533"/>
    </source>
</evidence>
<gene>
    <name evidence="7" type="ORF">SAMN02982985_00223</name>
</gene>
<evidence type="ECO:0000256" key="6">
    <source>
        <dbReference type="RuleBase" id="RU361135"/>
    </source>
</evidence>
<dbReference type="RefSeq" id="WP_093382465.1">
    <property type="nucleotide sequence ID" value="NZ_FOTW01000004.1"/>
</dbReference>
<dbReference type="SUPFAM" id="SSF55729">
    <property type="entry name" value="Acyl-CoA N-acyltransferases (Nat)"/>
    <property type="match status" value="1"/>
</dbReference>
<evidence type="ECO:0000256" key="3">
    <source>
        <dbReference type="ARBA" id="ARBA00022691"/>
    </source>
</evidence>
<dbReference type="EMBL" id="FOTW01000004">
    <property type="protein sequence ID" value="SFL45474.1"/>
    <property type="molecule type" value="Genomic_DNA"/>
</dbReference>
<sequence length="236" mass="26477">MMLKSIGFEEKGLLVRTVTSEDDKVAVYTLRHKVYCEHLCWVPASITGLEIDAYDQGAVHIGAFRKDGKLAATMRFISHDAPYMMEKEFLPVLPPGYRVRKGQDTAEVTRLATVVPLERDQASNKFVLDVIFKGMYAWSRANQIRQLYFVVELAMFRLMQARGFPVEAIAPARAVVRGGPMCLAVSLNWDLLDSQTSGAAKRRYVDWLCDVSREDADDLATIQSQEGFAVECMSGL</sequence>
<dbReference type="GO" id="GO:0009372">
    <property type="term" value="P:quorum sensing"/>
    <property type="evidence" value="ECO:0007669"/>
    <property type="project" value="UniProtKB-UniRule"/>
</dbReference>
<keyword evidence="4 5" id="KW-0071">Autoinducer synthesis</keyword>
<dbReference type="OrthoDB" id="582214at2"/>
<dbReference type="GO" id="GO:0061579">
    <property type="term" value="F:N-acyl homoserine lactone synthase activity"/>
    <property type="evidence" value="ECO:0007669"/>
    <property type="project" value="UniProtKB-UniRule"/>
</dbReference>
<keyword evidence="1 5" id="KW-0673">Quorum sensing</keyword>
<dbReference type="Gene3D" id="3.40.630.30">
    <property type="match status" value="1"/>
</dbReference>
<dbReference type="GO" id="GO:0007165">
    <property type="term" value="P:signal transduction"/>
    <property type="evidence" value="ECO:0007669"/>
    <property type="project" value="TreeGrafter"/>
</dbReference>
<comment type="similarity">
    <text evidence="5 6">Belongs to the autoinducer synthase family.</text>
</comment>
<dbReference type="Proteomes" id="UP000199470">
    <property type="component" value="Unassembled WGS sequence"/>
</dbReference>
<dbReference type="PRINTS" id="PR01549">
    <property type="entry name" value="AUTOINDCRSYN"/>
</dbReference>
<dbReference type="PANTHER" id="PTHR39322">
    <property type="entry name" value="ACYL-HOMOSERINE-LACTONE SYNTHASE"/>
    <property type="match status" value="1"/>
</dbReference>
<dbReference type="AlphaFoldDB" id="A0A1I4HTW2"/>
<keyword evidence="3 6" id="KW-0949">S-adenosyl-L-methionine</keyword>
<dbReference type="STRING" id="758825.SAMN02982985_00223"/>
<name>A0A1I4HTW2_9BURK</name>
<accession>A0A1I4HTW2</accession>
<keyword evidence="8" id="KW-1185">Reference proteome</keyword>
<protein>
    <recommendedName>
        <fullName evidence="6">Acyl-homoserine-lactone synthase</fullName>
        <ecNumber evidence="6">2.3.1.184</ecNumber>
    </recommendedName>
    <alternativeName>
        <fullName evidence="6">Autoinducer synthesis protein</fullName>
    </alternativeName>
</protein>